<dbReference type="EC" id="2.7.11.1" evidence="1"/>
<keyword evidence="5 10" id="KW-0418">Kinase</keyword>
<evidence type="ECO:0000256" key="6">
    <source>
        <dbReference type="ARBA" id="ARBA00022840"/>
    </source>
</evidence>
<dbReference type="PROSITE" id="PS00107">
    <property type="entry name" value="PROTEIN_KINASE_ATP"/>
    <property type="match status" value="1"/>
</dbReference>
<feature type="transmembrane region" description="Helical" evidence="8">
    <location>
        <begin position="339"/>
        <end position="359"/>
    </location>
</feature>
<dbReference type="InterPro" id="IPR011045">
    <property type="entry name" value="N2O_reductase_N"/>
</dbReference>
<evidence type="ECO:0000256" key="8">
    <source>
        <dbReference type="SAM" id="Phobius"/>
    </source>
</evidence>
<evidence type="ECO:0000259" key="9">
    <source>
        <dbReference type="PROSITE" id="PS50011"/>
    </source>
</evidence>
<evidence type="ECO:0000256" key="1">
    <source>
        <dbReference type="ARBA" id="ARBA00012513"/>
    </source>
</evidence>
<evidence type="ECO:0000256" key="7">
    <source>
        <dbReference type="PROSITE-ProRule" id="PRU10141"/>
    </source>
</evidence>
<dbReference type="Gene3D" id="1.10.510.10">
    <property type="entry name" value="Transferase(Phosphotransferase) domain 1"/>
    <property type="match status" value="1"/>
</dbReference>
<evidence type="ECO:0000313" key="10">
    <source>
        <dbReference type="EMBL" id="QVI19498.1"/>
    </source>
</evidence>
<feature type="binding site" evidence="7">
    <location>
        <position position="43"/>
    </location>
    <ligand>
        <name>ATP</name>
        <dbReference type="ChEBI" id="CHEBI:30616"/>
    </ligand>
</feature>
<dbReference type="Proteomes" id="UP000683310">
    <property type="component" value="Chromosome"/>
</dbReference>
<gene>
    <name evidence="10" type="ORF">KHQ06_24370</name>
</gene>
<dbReference type="SUPFAM" id="SSF56112">
    <property type="entry name" value="Protein kinase-like (PK-like)"/>
    <property type="match status" value="1"/>
</dbReference>
<dbReference type="Gene3D" id="2.130.10.10">
    <property type="entry name" value="YVTN repeat-like/Quinoprotein amine dehydrogenase"/>
    <property type="match status" value="1"/>
</dbReference>
<dbReference type="SUPFAM" id="SSF50974">
    <property type="entry name" value="Nitrous oxide reductase, N-terminal domain"/>
    <property type="match status" value="1"/>
</dbReference>
<dbReference type="CDD" id="cd14014">
    <property type="entry name" value="STKc_PknB_like"/>
    <property type="match status" value="1"/>
</dbReference>
<keyword evidence="8" id="KW-1133">Transmembrane helix</keyword>
<dbReference type="InterPro" id="IPR011964">
    <property type="entry name" value="YVTN_b-propeller_repeat"/>
</dbReference>
<keyword evidence="4 7" id="KW-0547">Nucleotide-binding</keyword>
<protein>
    <recommendedName>
        <fullName evidence="1">non-specific serine/threonine protein kinase</fullName>
        <ecNumber evidence="1">2.7.11.1</ecNumber>
    </recommendedName>
</protein>
<evidence type="ECO:0000256" key="2">
    <source>
        <dbReference type="ARBA" id="ARBA00022527"/>
    </source>
</evidence>
<accession>A0ABX8CHT2</accession>
<keyword evidence="3" id="KW-0808">Transferase</keyword>
<keyword evidence="11" id="KW-1185">Reference proteome</keyword>
<keyword evidence="8" id="KW-0472">Membrane</keyword>
<keyword evidence="6 7" id="KW-0067">ATP-binding</keyword>
<dbReference type="PROSITE" id="PS50011">
    <property type="entry name" value="PROTEIN_KINASE_DOM"/>
    <property type="match status" value="1"/>
</dbReference>
<feature type="domain" description="Protein kinase" evidence="9">
    <location>
        <begin position="14"/>
        <end position="281"/>
    </location>
</feature>
<dbReference type="GO" id="GO:0016301">
    <property type="term" value="F:kinase activity"/>
    <property type="evidence" value="ECO:0007669"/>
    <property type="project" value="UniProtKB-KW"/>
</dbReference>
<organism evidence="10 11">
    <name type="scientific">Nocardia tengchongensis</name>
    <dbReference type="NCBI Taxonomy" id="2055889"/>
    <lineage>
        <taxon>Bacteria</taxon>
        <taxon>Bacillati</taxon>
        <taxon>Actinomycetota</taxon>
        <taxon>Actinomycetes</taxon>
        <taxon>Mycobacteriales</taxon>
        <taxon>Nocardiaceae</taxon>
        <taxon>Nocardia</taxon>
    </lineage>
</organism>
<dbReference type="EMBL" id="CP074371">
    <property type="protein sequence ID" value="QVI19498.1"/>
    <property type="molecule type" value="Genomic_DNA"/>
</dbReference>
<dbReference type="InterPro" id="IPR011009">
    <property type="entry name" value="Kinase-like_dom_sf"/>
</dbReference>
<keyword evidence="8" id="KW-0812">Transmembrane</keyword>
<dbReference type="PANTHER" id="PTHR43289">
    <property type="entry name" value="MITOGEN-ACTIVATED PROTEIN KINASE KINASE KINASE 20-RELATED"/>
    <property type="match status" value="1"/>
</dbReference>
<dbReference type="SMART" id="SM00220">
    <property type="entry name" value="S_TKc"/>
    <property type="match status" value="1"/>
</dbReference>
<dbReference type="Pfam" id="PF00069">
    <property type="entry name" value="Pkinase"/>
    <property type="match status" value="1"/>
</dbReference>
<proteinExistence type="predicted"/>
<name>A0ABX8CHT2_9NOCA</name>
<evidence type="ECO:0000313" key="11">
    <source>
        <dbReference type="Proteomes" id="UP000683310"/>
    </source>
</evidence>
<dbReference type="NCBIfam" id="TIGR02276">
    <property type="entry name" value="beta_rpt_yvtn"/>
    <property type="match status" value="1"/>
</dbReference>
<dbReference type="InterPro" id="IPR015943">
    <property type="entry name" value="WD40/YVTN_repeat-like_dom_sf"/>
</dbReference>
<dbReference type="Gene3D" id="3.30.200.20">
    <property type="entry name" value="Phosphorylase Kinase, domain 1"/>
    <property type="match status" value="1"/>
</dbReference>
<dbReference type="PANTHER" id="PTHR43289:SF6">
    <property type="entry name" value="SERINE_THREONINE-PROTEIN KINASE NEKL-3"/>
    <property type="match status" value="1"/>
</dbReference>
<dbReference type="InterPro" id="IPR000719">
    <property type="entry name" value="Prot_kinase_dom"/>
</dbReference>
<evidence type="ECO:0000256" key="3">
    <source>
        <dbReference type="ARBA" id="ARBA00022679"/>
    </source>
</evidence>
<dbReference type="PROSITE" id="PS00108">
    <property type="entry name" value="PROTEIN_KINASE_ST"/>
    <property type="match status" value="1"/>
</dbReference>
<keyword evidence="2" id="KW-0723">Serine/threonine-protein kinase</keyword>
<sequence>MGASLESGGVFAGYRILRRLGAGGMGTVYLAEHPNLPRLVALKVLNRALTDDEDVRARFLREADTAARLDHRNIVTVYDRGNEGGQLWIAMQYVDGCDVAELLRDGGLPVARAVWIITETAAALDYAHGHGVLHRDVKPANILLTDASRGEPERVVLADFGIAKALDETCGLTRSGNLLASLQYAAPEQFDIGATIDHRVDVYSLGATLYRMLTGALPYPGSTPAQLMYGHLSLPIPKPSQHCEMRVPEGFDAIVERALAKDREGRYSSCGELAAAANDTLAAASKELTATVSSPTAPPKSKMMTEGIPAVGGAEHASTMKPAVVPGTPVRKRRVHRRLLAVAAAAVAIIAAVAVVLIWPKPPPHGSLAFTVSPVAVGKNPQGVAVDATTHNVYVANTTGGTVSILDGTTLAVTATIGNIPSAQGVAVDPQTRTVYVTDYADAGKVFVIDANTNTVTATIAVGANPDEIAVDPHTIWCM</sequence>
<reference evidence="10 11" key="1">
    <citation type="submission" date="2021-04" db="EMBL/GenBank/DDBJ databases">
        <title>Nocardia tengchongensis.</title>
        <authorList>
            <person name="Zhuang k."/>
            <person name="Ran Y."/>
            <person name="Li W."/>
        </authorList>
    </citation>
    <scope>NUCLEOTIDE SEQUENCE [LARGE SCALE GENOMIC DNA]</scope>
    <source>
        <strain evidence="10 11">CFH S0057</strain>
    </source>
</reference>
<evidence type="ECO:0000256" key="4">
    <source>
        <dbReference type="ARBA" id="ARBA00022741"/>
    </source>
</evidence>
<evidence type="ECO:0000256" key="5">
    <source>
        <dbReference type="ARBA" id="ARBA00022777"/>
    </source>
</evidence>
<dbReference type="InterPro" id="IPR017441">
    <property type="entry name" value="Protein_kinase_ATP_BS"/>
</dbReference>
<dbReference type="InterPro" id="IPR008271">
    <property type="entry name" value="Ser/Thr_kinase_AS"/>
</dbReference>